<organism evidence="2 3">
    <name type="scientific">Collybiopsis luxurians FD-317 M1</name>
    <dbReference type="NCBI Taxonomy" id="944289"/>
    <lineage>
        <taxon>Eukaryota</taxon>
        <taxon>Fungi</taxon>
        <taxon>Dikarya</taxon>
        <taxon>Basidiomycota</taxon>
        <taxon>Agaricomycotina</taxon>
        <taxon>Agaricomycetes</taxon>
        <taxon>Agaricomycetidae</taxon>
        <taxon>Agaricales</taxon>
        <taxon>Marasmiineae</taxon>
        <taxon>Omphalotaceae</taxon>
        <taxon>Collybiopsis</taxon>
        <taxon>Collybiopsis luxurians</taxon>
    </lineage>
</organism>
<accession>A0A0D0C9G2</accession>
<feature type="region of interest" description="Disordered" evidence="1">
    <location>
        <begin position="129"/>
        <end position="161"/>
    </location>
</feature>
<proteinExistence type="predicted"/>
<protein>
    <submittedName>
        <fullName evidence="2">Uncharacterized protein</fullName>
    </submittedName>
</protein>
<evidence type="ECO:0000313" key="3">
    <source>
        <dbReference type="Proteomes" id="UP000053593"/>
    </source>
</evidence>
<sequence length="214" mass="23498">MYGQKVDCAPINEDMGISSFVVSTYPLLCSTGIHPSSPQIIKSNERALLIFEDRTVVHEGHGRIHPSSPPVQNGLVNHKGEKDPSRCRNGTVVHVGHNFASSQARNPDQYLTAEITDGFFKRDPMLFTPSSHPAQTGRPAIDSSASCGRSRALHSDERNRDVGIHMMEGMAVQRRITMKLAEEMQEVEAAEGDCESEDLGNGGESELSLNRDDR</sequence>
<gene>
    <name evidence="2" type="ORF">GYMLUDRAFT_245550</name>
</gene>
<keyword evidence="3" id="KW-1185">Reference proteome</keyword>
<dbReference type="HOGENOM" id="CLU_1289043_0_0_1"/>
<dbReference type="AlphaFoldDB" id="A0A0D0C9G2"/>
<reference evidence="2 3" key="1">
    <citation type="submission" date="2014-04" db="EMBL/GenBank/DDBJ databases">
        <title>Evolutionary Origins and Diversification of the Mycorrhizal Mutualists.</title>
        <authorList>
            <consortium name="DOE Joint Genome Institute"/>
            <consortium name="Mycorrhizal Genomics Consortium"/>
            <person name="Kohler A."/>
            <person name="Kuo A."/>
            <person name="Nagy L.G."/>
            <person name="Floudas D."/>
            <person name="Copeland A."/>
            <person name="Barry K.W."/>
            <person name="Cichocki N."/>
            <person name="Veneault-Fourrey C."/>
            <person name="LaButti K."/>
            <person name="Lindquist E.A."/>
            <person name="Lipzen A."/>
            <person name="Lundell T."/>
            <person name="Morin E."/>
            <person name="Murat C."/>
            <person name="Riley R."/>
            <person name="Ohm R."/>
            <person name="Sun H."/>
            <person name="Tunlid A."/>
            <person name="Henrissat B."/>
            <person name="Grigoriev I.V."/>
            <person name="Hibbett D.S."/>
            <person name="Martin F."/>
        </authorList>
    </citation>
    <scope>NUCLEOTIDE SEQUENCE [LARGE SCALE GENOMIC DNA]</scope>
    <source>
        <strain evidence="2 3">FD-317 M1</strain>
    </source>
</reference>
<dbReference type="Proteomes" id="UP000053593">
    <property type="component" value="Unassembled WGS sequence"/>
</dbReference>
<feature type="compositionally biased region" description="Acidic residues" evidence="1">
    <location>
        <begin position="184"/>
        <end position="198"/>
    </location>
</feature>
<dbReference type="EMBL" id="KN834781">
    <property type="protein sequence ID" value="KIK59119.1"/>
    <property type="molecule type" value="Genomic_DNA"/>
</dbReference>
<evidence type="ECO:0000256" key="1">
    <source>
        <dbReference type="SAM" id="MobiDB-lite"/>
    </source>
</evidence>
<evidence type="ECO:0000313" key="2">
    <source>
        <dbReference type="EMBL" id="KIK59119.1"/>
    </source>
</evidence>
<feature type="region of interest" description="Disordered" evidence="1">
    <location>
        <begin position="184"/>
        <end position="214"/>
    </location>
</feature>
<feature type="region of interest" description="Disordered" evidence="1">
    <location>
        <begin position="60"/>
        <end position="85"/>
    </location>
</feature>
<name>A0A0D0C9G2_9AGAR</name>